<dbReference type="CDD" id="cd03016">
    <property type="entry name" value="PRX_1cys"/>
    <property type="match status" value="1"/>
</dbReference>
<dbReference type="Pfam" id="PF10417">
    <property type="entry name" value="1-cysPrx_C"/>
    <property type="match status" value="1"/>
</dbReference>
<dbReference type="GO" id="GO:0004601">
    <property type="term" value="F:peroxidase activity"/>
    <property type="evidence" value="ECO:0007669"/>
    <property type="project" value="UniProtKB-KW"/>
</dbReference>
<keyword evidence="4 8" id="KW-0560">Oxidoreductase</keyword>
<dbReference type="EMBL" id="JAUJEA010000002">
    <property type="protein sequence ID" value="MDN5201457.1"/>
    <property type="molecule type" value="Genomic_DNA"/>
</dbReference>
<sequence length="210" mass="23806">MNINLGDLAPNFRAISTLGILDFHEWLGDSWGLLFSHPEDYTPVCTTELGVVANLKAEFAKRNVKAIAISVDDLESHVGWIKDIEETIGAKVDFPILADEKKEIVSLYGMLNDNSKNNFTVRSVFIIGPDKKIRLTINYPVAVGRNFDEILRVIDALQLNENYQVLTPANWQYNDQVIIDPNIPKDELDERFPKGFQEVKPYLKYTPQPG</sequence>
<proteinExistence type="inferred from homology"/>
<organism evidence="8 9">
    <name type="scientific">Splendidivirga corallicola</name>
    <dbReference type="NCBI Taxonomy" id="3051826"/>
    <lineage>
        <taxon>Bacteria</taxon>
        <taxon>Pseudomonadati</taxon>
        <taxon>Bacteroidota</taxon>
        <taxon>Cytophagia</taxon>
        <taxon>Cytophagales</taxon>
        <taxon>Splendidivirgaceae</taxon>
        <taxon>Splendidivirga</taxon>
    </lineage>
</organism>
<dbReference type="PIRSF" id="PIRSF000239">
    <property type="entry name" value="AHPC"/>
    <property type="match status" value="1"/>
</dbReference>
<evidence type="ECO:0000256" key="6">
    <source>
        <dbReference type="ARBA" id="ARBA00025719"/>
    </source>
</evidence>
<dbReference type="Pfam" id="PF00578">
    <property type="entry name" value="AhpC-TSA"/>
    <property type="match status" value="1"/>
</dbReference>
<evidence type="ECO:0000313" key="8">
    <source>
        <dbReference type="EMBL" id="MDN5201457.1"/>
    </source>
</evidence>
<gene>
    <name evidence="8" type="ORF">QQ008_08795</name>
</gene>
<feature type="domain" description="Thioredoxin" evidence="7">
    <location>
        <begin position="3"/>
        <end position="159"/>
    </location>
</feature>
<comment type="caution">
    <text evidence="8">The sequence shown here is derived from an EMBL/GenBank/DDBJ whole genome shotgun (WGS) entry which is preliminary data.</text>
</comment>
<keyword evidence="2 8" id="KW-0575">Peroxidase</keyword>
<evidence type="ECO:0000256" key="1">
    <source>
        <dbReference type="ARBA" id="ARBA00009796"/>
    </source>
</evidence>
<dbReference type="InterPro" id="IPR000866">
    <property type="entry name" value="AhpC/TSA"/>
</dbReference>
<keyword evidence="3" id="KW-0049">Antioxidant</keyword>
<dbReference type="PANTHER" id="PTHR43503:SF4">
    <property type="entry name" value="PEROXIREDOXIN-6"/>
    <property type="match status" value="1"/>
</dbReference>
<dbReference type="InterPro" id="IPR024706">
    <property type="entry name" value="Peroxiredoxin_AhpC-typ"/>
</dbReference>
<dbReference type="RefSeq" id="WP_346751477.1">
    <property type="nucleotide sequence ID" value="NZ_JAUJEA010000002.1"/>
</dbReference>
<reference evidence="8" key="1">
    <citation type="submission" date="2023-06" db="EMBL/GenBank/DDBJ databases">
        <title>Genomic of Parafulvivirga corallium.</title>
        <authorList>
            <person name="Wang G."/>
        </authorList>
    </citation>
    <scope>NUCLEOTIDE SEQUENCE</scope>
    <source>
        <strain evidence="8">BMA10</strain>
    </source>
</reference>
<evidence type="ECO:0000256" key="3">
    <source>
        <dbReference type="ARBA" id="ARBA00022862"/>
    </source>
</evidence>
<dbReference type="InterPro" id="IPR019479">
    <property type="entry name" value="Peroxiredoxin_C"/>
</dbReference>
<dbReference type="PANTHER" id="PTHR43503">
    <property type="entry name" value="MCG48959-RELATED"/>
    <property type="match status" value="1"/>
</dbReference>
<dbReference type="Gene3D" id="3.40.30.10">
    <property type="entry name" value="Glutaredoxin"/>
    <property type="match status" value="1"/>
</dbReference>
<dbReference type="SUPFAM" id="SSF52833">
    <property type="entry name" value="Thioredoxin-like"/>
    <property type="match status" value="1"/>
</dbReference>
<dbReference type="InterPro" id="IPR045020">
    <property type="entry name" value="PRX_1cys"/>
</dbReference>
<comment type="similarity">
    <text evidence="6">Belongs to the peroxiredoxin family. Prx6 subfamily.</text>
</comment>
<accession>A0ABT8KL57</accession>
<name>A0ABT8KL57_9BACT</name>
<dbReference type="InterPro" id="IPR013766">
    <property type="entry name" value="Thioredoxin_domain"/>
</dbReference>
<evidence type="ECO:0000256" key="4">
    <source>
        <dbReference type="ARBA" id="ARBA00023002"/>
    </source>
</evidence>
<dbReference type="PROSITE" id="PS51352">
    <property type="entry name" value="THIOREDOXIN_2"/>
    <property type="match status" value="1"/>
</dbReference>
<dbReference type="Proteomes" id="UP001172082">
    <property type="component" value="Unassembled WGS sequence"/>
</dbReference>
<keyword evidence="5" id="KW-0676">Redox-active center</keyword>
<dbReference type="EC" id="1.11.1.-" evidence="8"/>
<evidence type="ECO:0000313" key="9">
    <source>
        <dbReference type="Proteomes" id="UP001172082"/>
    </source>
</evidence>
<keyword evidence="9" id="KW-1185">Reference proteome</keyword>
<dbReference type="Gene3D" id="3.30.1020.10">
    <property type="entry name" value="Antioxidant, Horf6, Chain A, domain2"/>
    <property type="match status" value="1"/>
</dbReference>
<evidence type="ECO:0000259" key="7">
    <source>
        <dbReference type="PROSITE" id="PS51352"/>
    </source>
</evidence>
<dbReference type="InterPro" id="IPR036249">
    <property type="entry name" value="Thioredoxin-like_sf"/>
</dbReference>
<evidence type="ECO:0000256" key="5">
    <source>
        <dbReference type="ARBA" id="ARBA00023284"/>
    </source>
</evidence>
<evidence type="ECO:0000256" key="2">
    <source>
        <dbReference type="ARBA" id="ARBA00022559"/>
    </source>
</evidence>
<comment type="similarity">
    <text evidence="1">Belongs to the peroxiredoxin family. AhpC/Prx1 subfamily.</text>
</comment>
<protein>
    <submittedName>
        <fullName evidence="8">Peroxiredoxin</fullName>
        <ecNumber evidence="8">1.11.1.-</ecNumber>
    </submittedName>
</protein>